<reference evidence="2" key="3">
    <citation type="submission" date="2021-06" db="EMBL/GenBank/DDBJ databases">
        <title>Genomic Description and Analysis of Intracellular Bacteria, Candidatus Berkiella cookevillensis and Candidatus Berkiella aquae.</title>
        <authorList>
            <person name="Kidane D.T."/>
            <person name="Mehari Y.T."/>
            <person name="Rice F.C."/>
            <person name="Arivett B.A."/>
            <person name="Farone A.L."/>
            <person name="Berk S.G."/>
            <person name="Farone M.B."/>
        </authorList>
    </citation>
    <scope>NUCLEOTIDE SEQUENCE</scope>
    <source>
        <strain evidence="2">HT99</strain>
    </source>
</reference>
<evidence type="ECO:0000313" key="2">
    <source>
        <dbReference type="EMBL" id="MCS5711068.1"/>
    </source>
</evidence>
<gene>
    <name evidence="2" type="ORF">HT99x_006465</name>
    <name evidence="1" type="ORF">HT99x_01821</name>
</gene>
<evidence type="ECO:0000313" key="1">
    <source>
        <dbReference type="EMBL" id="KRG21265.1"/>
    </source>
</evidence>
<proteinExistence type="predicted"/>
<dbReference type="RefSeq" id="WP_075066433.1">
    <property type="nucleotide sequence ID" value="NZ_LKAJ02000001.1"/>
</dbReference>
<protein>
    <submittedName>
        <fullName evidence="1">Uncharacterized protein</fullName>
    </submittedName>
</protein>
<sequence>MMRYKKLVLNVEHDPQLLQMFESLVKLIPDIPLLDSLIENATLYGKIFVDFVSQNECQTNGSMELRNNKKYSKIVKSADFLPMFSTLLTVLYNAKCCHTIANNPLNILAKHFDDADNFALAKELAAYKGVYQPTSVLLNDIANHHKEVFTANGLAIFNDEFDRLINECSSFEVFWKAKNSPLEGQLFSHADIYRQQYQQTTYVPLSQLKKHHQKDSQTFSYNHFSINTDNDPEMNHIAKALMILLAQIPLLDDLIQQATQQGTRRITVDFVQANQCEANAIWIDNGLSGNIQIVKEDKRFSDMFAALIFELCNAKNTHFTSLQVDDFEDADAFAKEKESLEYHHTYLPTQTILETILKEHKSDFEKVALHISDDGLQRVKDKFQSFEDWWNTVNTISEGKSYSHADVYRNQYDTQASLRLLS</sequence>
<dbReference type="EMBL" id="LKAJ02000001">
    <property type="protein sequence ID" value="MCS5711068.1"/>
    <property type="molecule type" value="Genomic_DNA"/>
</dbReference>
<name>A0A0Q9YX89_9GAMM</name>
<accession>A0A0Q9YX89</accession>
<keyword evidence="3" id="KW-1185">Reference proteome</keyword>
<dbReference type="EMBL" id="LKAJ01000006">
    <property type="protein sequence ID" value="KRG21265.1"/>
    <property type="molecule type" value="Genomic_DNA"/>
</dbReference>
<dbReference type="STRING" id="295108.HT99x_01821"/>
<evidence type="ECO:0000313" key="3">
    <source>
        <dbReference type="Proteomes" id="UP000051497"/>
    </source>
</evidence>
<dbReference type="Proteomes" id="UP000051497">
    <property type="component" value="Unassembled WGS sequence"/>
</dbReference>
<dbReference type="AlphaFoldDB" id="A0A0Q9YX89"/>
<reference evidence="2" key="2">
    <citation type="journal article" date="2016" name="Genome Announc.">
        <title>Draft Genome Sequences of Two Novel Amoeba-Resistant Intranuclear Bacteria, 'Candidatus Berkiella cookevillensis' and 'Candidatus Berkiella aquae'.</title>
        <authorList>
            <person name="Mehari Y.T."/>
            <person name="Arivett B.A."/>
            <person name="Farone A.L."/>
            <person name="Gunderson J.H."/>
            <person name="Farone M.B."/>
        </authorList>
    </citation>
    <scope>NUCLEOTIDE SEQUENCE</scope>
    <source>
        <strain evidence="2">HT99</strain>
    </source>
</reference>
<organism evidence="1">
    <name type="scientific">Candidatus Berkiella aquae</name>
    <dbReference type="NCBI Taxonomy" id="295108"/>
    <lineage>
        <taxon>Bacteria</taxon>
        <taxon>Pseudomonadati</taxon>
        <taxon>Pseudomonadota</taxon>
        <taxon>Gammaproteobacteria</taxon>
        <taxon>Candidatus Berkiellales</taxon>
        <taxon>Candidatus Berkiellaceae</taxon>
        <taxon>Candidatus Berkiella</taxon>
    </lineage>
</organism>
<comment type="caution">
    <text evidence="1">The sequence shown here is derived from an EMBL/GenBank/DDBJ whole genome shotgun (WGS) entry which is preliminary data.</text>
</comment>
<reference evidence="1" key="1">
    <citation type="submission" date="2015-09" db="EMBL/GenBank/DDBJ databases">
        <title>Draft Genome Sequences of Two Novel Amoeba-resistant Intranuclear Bacteria, Candidatus Berkiella cookevillensis and Candidatus Berkiella aquae.</title>
        <authorList>
            <person name="Mehari Y.T."/>
            <person name="Arivett B.A."/>
            <person name="Farone A.L."/>
            <person name="Gunderson J.H."/>
            <person name="Farone M.B."/>
        </authorList>
    </citation>
    <scope>NUCLEOTIDE SEQUENCE [LARGE SCALE GENOMIC DNA]</scope>
    <source>
        <strain evidence="1">HT99</strain>
    </source>
</reference>